<evidence type="ECO:0000313" key="2">
    <source>
        <dbReference type="EMBL" id="KAG5572391.1"/>
    </source>
</evidence>
<name>A0A9J5WAP9_SOLCO</name>
<dbReference type="Proteomes" id="UP000824120">
    <property type="component" value="Chromosome 12"/>
</dbReference>
<dbReference type="Pfam" id="PF14111">
    <property type="entry name" value="DUF4283"/>
    <property type="match status" value="1"/>
</dbReference>
<evidence type="ECO:0000313" key="3">
    <source>
        <dbReference type="Proteomes" id="UP000824120"/>
    </source>
</evidence>
<dbReference type="EMBL" id="JACXVP010000012">
    <property type="protein sequence ID" value="KAG5572391.1"/>
    <property type="molecule type" value="Genomic_DNA"/>
</dbReference>
<organism evidence="2 3">
    <name type="scientific">Solanum commersonii</name>
    <name type="common">Commerson's wild potato</name>
    <name type="synonym">Commerson's nightshade</name>
    <dbReference type="NCBI Taxonomy" id="4109"/>
    <lineage>
        <taxon>Eukaryota</taxon>
        <taxon>Viridiplantae</taxon>
        <taxon>Streptophyta</taxon>
        <taxon>Embryophyta</taxon>
        <taxon>Tracheophyta</taxon>
        <taxon>Spermatophyta</taxon>
        <taxon>Magnoliopsida</taxon>
        <taxon>eudicotyledons</taxon>
        <taxon>Gunneridae</taxon>
        <taxon>Pentapetalae</taxon>
        <taxon>asterids</taxon>
        <taxon>lamiids</taxon>
        <taxon>Solanales</taxon>
        <taxon>Solanaceae</taxon>
        <taxon>Solanoideae</taxon>
        <taxon>Solaneae</taxon>
        <taxon>Solanum</taxon>
    </lineage>
</organism>
<reference evidence="2 3" key="1">
    <citation type="submission" date="2020-09" db="EMBL/GenBank/DDBJ databases">
        <title>De no assembly of potato wild relative species, Solanum commersonii.</title>
        <authorList>
            <person name="Cho K."/>
        </authorList>
    </citation>
    <scope>NUCLEOTIDE SEQUENCE [LARGE SCALE GENOMIC DNA]</scope>
    <source>
        <strain evidence="2">LZ3.2</strain>
        <tissue evidence="2">Leaf</tissue>
    </source>
</reference>
<protein>
    <recommendedName>
        <fullName evidence="1">DUF4283 domain-containing protein</fullName>
    </recommendedName>
</protein>
<dbReference type="InterPro" id="IPR025558">
    <property type="entry name" value="DUF4283"/>
</dbReference>
<comment type="caution">
    <text evidence="2">The sequence shown here is derived from an EMBL/GenBank/DDBJ whole genome shotgun (WGS) entry which is preliminary data.</text>
</comment>
<gene>
    <name evidence="2" type="ORF">H5410_062157</name>
</gene>
<dbReference type="AlphaFoldDB" id="A0A9J5WAP9"/>
<sequence length="188" mass="21371">MPESMIGAAIGQSAVTTGQLIPLASDIQLPSLPSIPIDFPNVPNLTSEEATKFNEGNYATLPCGFPIPFKMPTLNNGVLRVTWTDDEVKRMNALENLQYAVIRKFSYGWPQLGKLRKLIPSQCNIKGADQIGLLRNRRVLIRMELYEDFVNMMARPLYYISDREGFAYPMRPLIYDEKFKVTEKSHKL</sequence>
<feature type="domain" description="DUF4283" evidence="1">
    <location>
        <begin position="95"/>
        <end position="183"/>
    </location>
</feature>
<accession>A0A9J5WAP9</accession>
<keyword evidence="3" id="KW-1185">Reference proteome</keyword>
<proteinExistence type="predicted"/>
<evidence type="ECO:0000259" key="1">
    <source>
        <dbReference type="Pfam" id="PF14111"/>
    </source>
</evidence>